<gene>
    <name evidence="2" type="ORF">B0T22DRAFT_438857</name>
</gene>
<dbReference type="Pfam" id="PF12796">
    <property type="entry name" value="Ank_2"/>
    <property type="match status" value="1"/>
</dbReference>
<protein>
    <submittedName>
        <fullName evidence="2">Uncharacterized protein</fullName>
    </submittedName>
</protein>
<evidence type="ECO:0000313" key="3">
    <source>
        <dbReference type="Proteomes" id="UP001270362"/>
    </source>
</evidence>
<reference evidence="2" key="2">
    <citation type="submission" date="2023-06" db="EMBL/GenBank/DDBJ databases">
        <authorList>
            <consortium name="Lawrence Berkeley National Laboratory"/>
            <person name="Haridas S."/>
            <person name="Hensen N."/>
            <person name="Bonometti L."/>
            <person name="Westerberg I."/>
            <person name="Brannstrom I.O."/>
            <person name="Guillou S."/>
            <person name="Cros-Aarteil S."/>
            <person name="Calhoun S."/>
            <person name="Kuo A."/>
            <person name="Mondo S."/>
            <person name="Pangilinan J."/>
            <person name="Riley R."/>
            <person name="Labutti K."/>
            <person name="Andreopoulos B."/>
            <person name="Lipzen A."/>
            <person name="Chen C."/>
            <person name="Yanf M."/>
            <person name="Daum C."/>
            <person name="Ng V."/>
            <person name="Clum A."/>
            <person name="Steindorff A."/>
            <person name="Ohm R."/>
            <person name="Martin F."/>
            <person name="Silar P."/>
            <person name="Natvig D."/>
            <person name="Lalanne C."/>
            <person name="Gautier V."/>
            <person name="Ament-Velasquez S.L."/>
            <person name="Kruys A."/>
            <person name="Hutchinson M.I."/>
            <person name="Powell A.J."/>
            <person name="Barry K."/>
            <person name="Miller A.N."/>
            <person name="Grigoriev I.V."/>
            <person name="Debuchy R."/>
            <person name="Gladieux P."/>
            <person name="Thoren M.H."/>
            <person name="Johannesson H."/>
        </authorList>
    </citation>
    <scope>NUCLEOTIDE SEQUENCE</scope>
    <source>
        <strain evidence="2">CBS 314.62</strain>
    </source>
</reference>
<dbReference type="InterPro" id="IPR036770">
    <property type="entry name" value="Ankyrin_rpt-contain_sf"/>
</dbReference>
<organism evidence="2 3">
    <name type="scientific">Podospora appendiculata</name>
    <dbReference type="NCBI Taxonomy" id="314037"/>
    <lineage>
        <taxon>Eukaryota</taxon>
        <taxon>Fungi</taxon>
        <taxon>Dikarya</taxon>
        <taxon>Ascomycota</taxon>
        <taxon>Pezizomycotina</taxon>
        <taxon>Sordariomycetes</taxon>
        <taxon>Sordariomycetidae</taxon>
        <taxon>Sordariales</taxon>
        <taxon>Podosporaceae</taxon>
        <taxon>Podospora</taxon>
    </lineage>
</organism>
<name>A0AAE0X6T5_9PEZI</name>
<evidence type="ECO:0000313" key="2">
    <source>
        <dbReference type="EMBL" id="KAK3687193.1"/>
    </source>
</evidence>
<dbReference type="InterPro" id="IPR002110">
    <property type="entry name" value="Ankyrin_rpt"/>
</dbReference>
<dbReference type="EMBL" id="JAULSO010000002">
    <property type="protein sequence ID" value="KAK3687193.1"/>
    <property type="molecule type" value="Genomic_DNA"/>
</dbReference>
<dbReference type="Proteomes" id="UP001270362">
    <property type="component" value="Unassembled WGS sequence"/>
</dbReference>
<keyword evidence="3" id="KW-1185">Reference proteome</keyword>
<dbReference type="SMART" id="SM00248">
    <property type="entry name" value="ANK"/>
    <property type="match status" value="2"/>
</dbReference>
<proteinExistence type="predicted"/>
<dbReference type="Gene3D" id="1.25.40.20">
    <property type="entry name" value="Ankyrin repeat-containing domain"/>
    <property type="match status" value="1"/>
</dbReference>
<accession>A0AAE0X6T5</accession>
<dbReference type="AlphaFoldDB" id="A0AAE0X6T5"/>
<sequence length="803" mass="90665">MEKGKISWWSDPLKWLQQRWTAQETPGPSHPSALPPRPSDDSSACITDAPGVVSDVSEFGHDEIWTLLWTSDKDDAVHDITPALWERAYNLLRVEEPWWIEAYETVSRKQLDGIKRTGAKEASLGMVPWAEGRLALSARIVVEMILKLEGEARNSKRRKIKDATVSTVAALEKLSSGIGPLLAAFPPAGTVWNEVMAILPHAMHLRDSWSWSGQACAFPRLSSPRLFPATTQRAATICYFFFTDTAAQQSATATMCALLHQLFVKNPRLATKCSAMIRTQGRMVTSNAYALGEIWKKASSLDEAGDEIKTSSSSTYLWVKIIFGLLERNEDDRRSVWKQLVDDLPDTISAAYEKLLGAVKDKDMDLVAKEVPSGLREKSTSRRTMTALSGTWIRKGCNFFVTVQDGTLGLVHPTAYEWLRTETAPTVGVYVDRTKSEDEGLVDEEVSSFDVIGRRINTKDDIWNRVDADYLGFSHHELEFEIQGGGRDTTPFKSSLEQMMDKFGFLEYPARNWSSHFRRIVNPRRDHDGKELDLVNKAVGILGFRRGRGNFLAWYQFSAAGTVDVLPKDYFPYQTPLKAAIQAGVHDFIPLEQLLQSTDVNLQDWRGQTALHLAVNSRSHDLVYRLLTDMKPGDQGIQDAYGRTALHYAVLLQHSDLHRILREVEASLESLHRSQTAKMWKADRQKIRVFIEGDSLVLMKAMETYLDDSPDASIDNNDQGLDDLLMKTIQSYLKNVAAAADFLESPPDTPDTHVLVVGFLDDRWRQYKRRARSLERLSRPVIQQMQRMDLELDDEATDNKPTV</sequence>
<dbReference type="SUPFAM" id="SSF48403">
    <property type="entry name" value="Ankyrin repeat"/>
    <property type="match status" value="1"/>
</dbReference>
<evidence type="ECO:0000256" key="1">
    <source>
        <dbReference type="SAM" id="MobiDB-lite"/>
    </source>
</evidence>
<comment type="caution">
    <text evidence="2">The sequence shown here is derived from an EMBL/GenBank/DDBJ whole genome shotgun (WGS) entry which is preliminary data.</text>
</comment>
<feature type="region of interest" description="Disordered" evidence="1">
    <location>
        <begin position="20"/>
        <end position="44"/>
    </location>
</feature>
<reference evidence="2" key="1">
    <citation type="journal article" date="2023" name="Mol. Phylogenet. Evol.">
        <title>Genome-scale phylogeny and comparative genomics of the fungal order Sordariales.</title>
        <authorList>
            <person name="Hensen N."/>
            <person name="Bonometti L."/>
            <person name="Westerberg I."/>
            <person name="Brannstrom I.O."/>
            <person name="Guillou S."/>
            <person name="Cros-Aarteil S."/>
            <person name="Calhoun S."/>
            <person name="Haridas S."/>
            <person name="Kuo A."/>
            <person name="Mondo S."/>
            <person name="Pangilinan J."/>
            <person name="Riley R."/>
            <person name="LaButti K."/>
            <person name="Andreopoulos B."/>
            <person name="Lipzen A."/>
            <person name="Chen C."/>
            <person name="Yan M."/>
            <person name="Daum C."/>
            <person name="Ng V."/>
            <person name="Clum A."/>
            <person name="Steindorff A."/>
            <person name="Ohm R.A."/>
            <person name="Martin F."/>
            <person name="Silar P."/>
            <person name="Natvig D.O."/>
            <person name="Lalanne C."/>
            <person name="Gautier V."/>
            <person name="Ament-Velasquez S.L."/>
            <person name="Kruys A."/>
            <person name="Hutchinson M.I."/>
            <person name="Powell A.J."/>
            <person name="Barry K."/>
            <person name="Miller A.N."/>
            <person name="Grigoriev I.V."/>
            <person name="Debuchy R."/>
            <person name="Gladieux P."/>
            <person name="Hiltunen Thoren M."/>
            <person name="Johannesson H."/>
        </authorList>
    </citation>
    <scope>NUCLEOTIDE SEQUENCE</scope>
    <source>
        <strain evidence="2">CBS 314.62</strain>
    </source>
</reference>